<protein>
    <recommendedName>
        <fullName evidence="4">Alpha-type protein kinase domain-containing protein</fullName>
    </recommendedName>
</protein>
<dbReference type="EMBL" id="JARJCW010000017">
    <property type="protein sequence ID" value="KAJ7215410.1"/>
    <property type="molecule type" value="Genomic_DNA"/>
</dbReference>
<keyword evidence="3" id="KW-0418">Kinase</keyword>
<dbReference type="AlphaFoldDB" id="A0AAD6YG61"/>
<dbReference type="InterPro" id="IPR004166">
    <property type="entry name" value="a-kinase_dom"/>
</dbReference>
<organism evidence="5 6">
    <name type="scientific">Mycena pura</name>
    <dbReference type="NCBI Taxonomy" id="153505"/>
    <lineage>
        <taxon>Eukaryota</taxon>
        <taxon>Fungi</taxon>
        <taxon>Dikarya</taxon>
        <taxon>Basidiomycota</taxon>
        <taxon>Agaricomycotina</taxon>
        <taxon>Agaricomycetes</taxon>
        <taxon>Agaricomycetidae</taxon>
        <taxon>Agaricales</taxon>
        <taxon>Marasmiineae</taxon>
        <taxon>Mycenaceae</taxon>
        <taxon>Mycena</taxon>
    </lineage>
</organism>
<evidence type="ECO:0000313" key="6">
    <source>
        <dbReference type="Proteomes" id="UP001219525"/>
    </source>
</evidence>
<comment type="caution">
    <text evidence="5">The sequence shown here is derived from an EMBL/GenBank/DDBJ whole genome shotgun (WGS) entry which is preliminary data.</text>
</comment>
<keyword evidence="2" id="KW-0808">Transferase</keyword>
<dbReference type="GO" id="GO:0004674">
    <property type="term" value="F:protein serine/threonine kinase activity"/>
    <property type="evidence" value="ECO:0007669"/>
    <property type="project" value="UniProtKB-KW"/>
</dbReference>
<reference evidence="5" key="1">
    <citation type="submission" date="2023-03" db="EMBL/GenBank/DDBJ databases">
        <title>Massive genome expansion in bonnet fungi (Mycena s.s.) driven by repeated elements and novel gene families across ecological guilds.</title>
        <authorList>
            <consortium name="Lawrence Berkeley National Laboratory"/>
            <person name="Harder C.B."/>
            <person name="Miyauchi S."/>
            <person name="Viragh M."/>
            <person name="Kuo A."/>
            <person name="Thoen E."/>
            <person name="Andreopoulos B."/>
            <person name="Lu D."/>
            <person name="Skrede I."/>
            <person name="Drula E."/>
            <person name="Henrissat B."/>
            <person name="Morin E."/>
            <person name="Kohler A."/>
            <person name="Barry K."/>
            <person name="LaButti K."/>
            <person name="Morin E."/>
            <person name="Salamov A."/>
            <person name="Lipzen A."/>
            <person name="Mereny Z."/>
            <person name="Hegedus B."/>
            <person name="Baldrian P."/>
            <person name="Stursova M."/>
            <person name="Weitz H."/>
            <person name="Taylor A."/>
            <person name="Grigoriev I.V."/>
            <person name="Nagy L.G."/>
            <person name="Martin F."/>
            <person name="Kauserud H."/>
        </authorList>
    </citation>
    <scope>NUCLEOTIDE SEQUENCE</scope>
    <source>
        <strain evidence="5">9144</strain>
    </source>
</reference>
<evidence type="ECO:0000259" key="4">
    <source>
        <dbReference type="Pfam" id="PF02816"/>
    </source>
</evidence>
<name>A0AAD6YG61_9AGAR</name>
<dbReference type="GO" id="GO:0005524">
    <property type="term" value="F:ATP binding"/>
    <property type="evidence" value="ECO:0007669"/>
    <property type="project" value="InterPro"/>
</dbReference>
<sequence>CCSEMTLLHAPTAVTRYDPVDEFTKTVTEANLLFWGISLFQFTYSFIDNHILKAAQPPPFSIPRLRFVFGGVAVVHEVSQGTTASATTTICRAYLVEEFMPGGNSEFTKFVHNGNAVPWLDEDDPLYNLVQFLCFTQHVQYEMSGGLVFISDYQGCFTVFYYIC</sequence>
<gene>
    <name evidence="5" type="ORF">GGX14DRAFT_359565</name>
</gene>
<evidence type="ECO:0000256" key="3">
    <source>
        <dbReference type="ARBA" id="ARBA00022777"/>
    </source>
</evidence>
<evidence type="ECO:0000256" key="1">
    <source>
        <dbReference type="ARBA" id="ARBA00022527"/>
    </source>
</evidence>
<proteinExistence type="predicted"/>
<evidence type="ECO:0000313" key="5">
    <source>
        <dbReference type="EMBL" id="KAJ7215410.1"/>
    </source>
</evidence>
<keyword evidence="1" id="KW-0723">Serine/threonine-protein kinase</keyword>
<dbReference type="Gene3D" id="3.20.200.10">
    <property type="entry name" value="MHCK/EF2 kinase"/>
    <property type="match status" value="1"/>
</dbReference>
<dbReference type="Proteomes" id="UP001219525">
    <property type="component" value="Unassembled WGS sequence"/>
</dbReference>
<evidence type="ECO:0000256" key="2">
    <source>
        <dbReference type="ARBA" id="ARBA00022679"/>
    </source>
</evidence>
<keyword evidence="6" id="KW-1185">Reference proteome</keyword>
<dbReference type="Pfam" id="PF02816">
    <property type="entry name" value="Alpha_kinase"/>
    <property type="match status" value="1"/>
</dbReference>
<feature type="domain" description="Alpha-type protein kinase" evidence="4">
    <location>
        <begin position="85"/>
        <end position="156"/>
    </location>
</feature>
<accession>A0AAD6YG61</accession>
<feature type="non-terminal residue" evidence="5">
    <location>
        <position position="1"/>
    </location>
</feature>